<dbReference type="PANTHER" id="PTHR43437:SF3">
    <property type="entry name" value="HYDROXYACYL-THIOESTER DEHYDRATASE TYPE 2, MITOCHONDRIAL"/>
    <property type="match status" value="1"/>
</dbReference>
<dbReference type="SUPFAM" id="SSF54637">
    <property type="entry name" value="Thioesterase/thiol ester dehydrase-isomerase"/>
    <property type="match status" value="1"/>
</dbReference>
<dbReference type="CDD" id="cd03449">
    <property type="entry name" value="R_hydratase"/>
    <property type="match status" value="1"/>
</dbReference>
<name>A0ABY7AF62_9FIRM</name>
<dbReference type="InterPro" id="IPR050965">
    <property type="entry name" value="UPF0336/Enoyl-CoA_hydratase"/>
</dbReference>
<protein>
    <submittedName>
        <fullName evidence="2">MaoC family dehydratase</fullName>
    </submittedName>
</protein>
<dbReference type="InterPro" id="IPR002539">
    <property type="entry name" value="MaoC-like_dom"/>
</dbReference>
<dbReference type="Pfam" id="PF01575">
    <property type="entry name" value="MaoC_dehydratas"/>
    <property type="match status" value="1"/>
</dbReference>
<evidence type="ECO:0000259" key="1">
    <source>
        <dbReference type="Pfam" id="PF01575"/>
    </source>
</evidence>
<dbReference type="Proteomes" id="UP001163115">
    <property type="component" value="Chromosome"/>
</dbReference>
<proteinExistence type="predicted"/>
<dbReference type="InterPro" id="IPR029069">
    <property type="entry name" value="HotDog_dom_sf"/>
</dbReference>
<reference evidence="2" key="1">
    <citation type="submission" date="2022-11" db="EMBL/GenBank/DDBJ databases">
        <title>Lacrimispora xylanolytica sy1, complete genome.</title>
        <authorList>
            <person name="Choi S."/>
        </authorList>
    </citation>
    <scope>NUCLEOTIDE SEQUENCE</scope>
    <source>
        <strain evidence="2">Sy1</strain>
    </source>
</reference>
<feature type="domain" description="MaoC-like" evidence="1">
    <location>
        <begin position="107"/>
        <end position="195"/>
    </location>
</feature>
<dbReference type="PANTHER" id="PTHR43437">
    <property type="entry name" value="HYDROXYACYL-THIOESTER DEHYDRATASE TYPE 2, MITOCHONDRIAL-RELATED"/>
    <property type="match status" value="1"/>
</dbReference>
<organism evidence="2 3">
    <name type="scientific">Lacrimispora xylanolytica</name>
    <dbReference type="NCBI Taxonomy" id="29375"/>
    <lineage>
        <taxon>Bacteria</taxon>
        <taxon>Bacillati</taxon>
        <taxon>Bacillota</taxon>
        <taxon>Clostridia</taxon>
        <taxon>Lachnospirales</taxon>
        <taxon>Lachnospiraceae</taxon>
        <taxon>Lacrimispora</taxon>
    </lineage>
</organism>
<evidence type="ECO:0000313" key="2">
    <source>
        <dbReference type="EMBL" id="WAJ25355.1"/>
    </source>
</evidence>
<sequence>MIIGIKYCGGCNPFYNRAKRVEKFRKDNPEHEYVNSAEDMVCDYWLVVCGCSRRCADIKNLNAHKKVVLLWDEESFQSLQGELRASGKEEPEKAREKRILSLCEEASIKRTISREDAECFARLTGDESKLHLDVQTALKAGFEGPLVHGMLLDSLVSALMGTRLPGSGTVYVEHNTRFIRPVYWGDTVEITVRFVSFEEEDDHYMGLFYGTCKNQLGQRILSVSCRQKMMKTLFIVAGEKE</sequence>
<dbReference type="Gene3D" id="3.10.129.10">
    <property type="entry name" value="Hotdog Thioesterase"/>
    <property type="match status" value="1"/>
</dbReference>
<gene>
    <name evidence="2" type="ORF">OW255_07545</name>
</gene>
<dbReference type="EMBL" id="CP113524">
    <property type="protein sequence ID" value="WAJ25355.1"/>
    <property type="molecule type" value="Genomic_DNA"/>
</dbReference>
<accession>A0ABY7AF62</accession>
<keyword evidence="3" id="KW-1185">Reference proteome</keyword>
<evidence type="ECO:0000313" key="3">
    <source>
        <dbReference type="Proteomes" id="UP001163115"/>
    </source>
</evidence>
<dbReference type="RefSeq" id="WP_268116227.1">
    <property type="nucleotide sequence ID" value="NZ_CP113524.1"/>
</dbReference>